<dbReference type="Gene3D" id="2.40.40.10">
    <property type="entry name" value="RlpA-like domain"/>
    <property type="match status" value="1"/>
</dbReference>
<keyword evidence="13" id="KW-1185">Reference proteome</keyword>
<keyword evidence="8" id="KW-0624">Polysaccharide degradation</keyword>
<dbReference type="EC" id="3.2.1.4" evidence="3 9"/>
<keyword evidence="5" id="KW-0136">Cellulose degradation</keyword>
<keyword evidence="6" id="KW-0119">Carbohydrate metabolism</keyword>
<gene>
    <name evidence="12" type="ORF">D7Y13_02380</name>
</gene>
<comment type="catalytic activity">
    <reaction evidence="1 9">
        <text>Endohydrolysis of (1-&gt;4)-beta-D-glucosidic linkages in cellulose, lichenin and cereal beta-D-glucans.</text>
        <dbReference type="EC" id="3.2.1.4"/>
    </reaction>
</comment>
<evidence type="ECO:0000313" key="13">
    <source>
        <dbReference type="Proteomes" id="UP000278907"/>
    </source>
</evidence>
<evidence type="ECO:0000256" key="4">
    <source>
        <dbReference type="ARBA" id="ARBA00022801"/>
    </source>
</evidence>
<keyword evidence="10" id="KW-0732">Signal</keyword>
<dbReference type="InterPro" id="IPR036908">
    <property type="entry name" value="RlpA-like_sf"/>
</dbReference>
<feature type="active site" description="Nucleophile" evidence="9">
    <location>
        <position position="43"/>
    </location>
</feature>
<evidence type="ECO:0000256" key="3">
    <source>
        <dbReference type="ARBA" id="ARBA00012601"/>
    </source>
</evidence>
<feature type="signal peptide" evidence="10">
    <location>
        <begin position="1"/>
        <end position="32"/>
    </location>
</feature>
<dbReference type="Proteomes" id="UP000278907">
    <property type="component" value="Unassembled WGS sequence"/>
</dbReference>
<dbReference type="InterPro" id="IPR052288">
    <property type="entry name" value="GH45_Enzymes"/>
</dbReference>
<keyword evidence="7" id="KW-0326">Glycosidase</keyword>
<feature type="chain" id="PRO_5046406050" description="Cellulase" evidence="10">
    <location>
        <begin position="33"/>
        <end position="237"/>
    </location>
</feature>
<evidence type="ECO:0000256" key="5">
    <source>
        <dbReference type="ARBA" id="ARBA00023001"/>
    </source>
</evidence>
<dbReference type="PROSITE" id="PS01140">
    <property type="entry name" value="GLYCOSYL_HYDROL_F45"/>
    <property type="match status" value="1"/>
</dbReference>
<dbReference type="PANTHER" id="PTHR39730:SF1">
    <property type="entry name" value="ENDOGLUCANASE 1"/>
    <property type="match status" value="1"/>
</dbReference>
<proteinExistence type="inferred from homology"/>
<evidence type="ECO:0000256" key="9">
    <source>
        <dbReference type="PROSITE-ProRule" id="PRU10069"/>
    </source>
</evidence>
<sequence>MTNTRHSGSLRQALTVVAAFALMLGIGNEAEAQQTGKTTRYWDCAKGSASWTGKASVTGPVKACASDGVTVLSPNAQSGANGGTAFMCNNNQPWAVNDSLAYGVAAAYVPGGSEATLSCACYELTFTSGSANGKKMVVQVVNTGGPSGDTHFDLLIPGGGVGMFNACTPQWNAPSSGWGGQYGGISSRDQCSMLPSQLRPGCYWRFDWFKNADNPTVSFKPVACPTAITNKTGCIRK</sequence>
<organism evidence="12 13">
    <name type="scientific">Corallococcus praedator</name>
    <dbReference type="NCBI Taxonomy" id="2316724"/>
    <lineage>
        <taxon>Bacteria</taxon>
        <taxon>Pseudomonadati</taxon>
        <taxon>Myxococcota</taxon>
        <taxon>Myxococcia</taxon>
        <taxon>Myxococcales</taxon>
        <taxon>Cystobacterineae</taxon>
        <taxon>Myxococcaceae</taxon>
        <taxon>Corallococcus</taxon>
    </lineage>
</organism>
<keyword evidence="4" id="KW-0378">Hydrolase</keyword>
<evidence type="ECO:0000256" key="10">
    <source>
        <dbReference type="SAM" id="SignalP"/>
    </source>
</evidence>
<name>A0ABX9QRC0_9BACT</name>
<dbReference type="Pfam" id="PF02015">
    <property type="entry name" value="Glyco_hydro_45"/>
    <property type="match status" value="1"/>
</dbReference>
<feature type="domain" description="Glycosyl hydrolases family 45 active site" evidence="11">
    <location>
        <begin position="38"/>
        <end position="49"/>
    </location>
</feature>
<evidence type="ECO:0000256" key="2">
    <source>
        <dbReference type="ARBA" id="ARBA00007793"/>
    </source>
</evidence>
<evidence type="ECO:0000256" key="8">
    <source>
        <dbReference type="ARBA" id="ARBA00023326"/>
    </source>
</evidence>
<comment type="caution">
    <text evidence="12">The sequence shown here is derived from an EMBL/GenBank/DDBJ whole genome shotgun (WGS) entry which is preliminary data.</text>
</comment>
<accession>A0ABX9QRC0</accession>
<evidence type="ECO:0000256" key="7">
    <source>
        <dbReference type="ARBA" id="ARBA00023295"/>
    </source>
</evidence>
<dbReference type="SUPFAM" id="SSF50685">
    <property type="entry name" value="Barwin-like endoglucanases"/>
    <property type="match status" value="1"/>
</dbReference>
<dbReference type="EMBL" id="RAWI01000010">
    <property type="protein sequence ID" value="RKI16394.1"/>
    <property type="molecule type" value="Genomic_DNA"/>
</dbReference>
<protein>
    <recommendedName>
        <fullName evidence="3 9">Cellulase</fullName>
        <ecNumber evidence="3 9">3.2.1.4</ecNumber>
    </recommendedName>
</protein>
<evidence type="ECO:0000256" key="6">
    <source>
        <dbReference type="ARBA" id="ARBA00023277"/>
    </source>
</evidence>
<dbReference type="InterPro" id="IPR000334">
    <property type="entry name" value="Glyco_hydro_45"/>
</dbReference>
<evidence type="ECO:0000256" key="1">
    <source>
        <dbReference type="ARBA" id="ARBA00000966"/>
    </source>
</evidence>
<evidence type="ECO:0000259" key="11">
    <source>
        <dbReference type="PROSITE" id="PS01140"/>
    </source>
</evidence>
<comment type="similarity">
    <text evidence="2">Belongs to the glycosyl hydrolase 45 (cellulase K) family.</text>
</comment>
<reference evidence="12 13" key="1">
    <citation type="submission" date="2018-09" db="EMBL/GenBank/DDBJ databases">
        <authorList>
            <person name="Livingstone P.G."/>
            <person name="Whitworth D.E."/>
        </authorList>
    </citation>
    <scope>NUCLEOTIDE SEQUENCE [LARGE SCALE GENOMIC DNA]</scope>
    <source>
        <strain evidence="12 13">CA031B</strain>
    </source>
</reference>
<dbReference type="PANTHER" id="PTHR39730">
    <property type="entry name" value="ENDOGLUCANASE 1"/>
    <property type="match status" value="1"/>
</dbReference>
<evidence type="ECO:0000313" key="12">
    <source>
        <dbReference type="EMBL" id="RKI16394.1"/>
    </source>
</evidence>